<dbReference type="PANTHER" id="PTHR42763">
    <property type="entry name" value="ADP-GLUCOSE PHOSPHORYLASE"/>
    <property type="match status" value="1"/>
</dbReference>
<feature type="domain" description="DUF4921" evidence="2">
    <location>
        <begin position="140"/>
        <end position="316"/>
    </location>
</feature>
<dbReference type="InterPro" id="IPR001937">
    <property type="entry name" value="GalP_UDPtransf1"/>
</dbReference>
<dbReference type="GO" id="GO:0006012">
    <property type="term" value="P:galactose metabolic process"/>
    <property type="evidence" value="ECO:0007669"/>
    <property type="project" value="InterPro"/>
</dbReference>
<dbReference type="RefSeq" id="WP_091707821.1">
    <property type="nucleotide sequence ID" value="NZ_FNCA01000001.1"/>
</dbReference>
<keyword evidence="4" id="KW-1185">Reference proteome</keyword>
<dbReference type="InterPro" id="IPR036265">
    <property type="entry name" value="HIT-like_sf"/>
</dbReference>
<dbReference type="GO" id="GO:0008108">
    <property type="term" value="F:UDP-glucose:hexose-1-phosphate uridylyltransferase activity"/>
    <property type="evidence" value="ECO:0007669"/>
    <property type="project" value="InterPro"/>
</dbReference>
<dbReference type="Proteomes" id="UP000199259">
    <property type="component" value="Unassembled WGS sequence"/>
</dbReference>
<comment type="caution">
    <text evidence="3">The sequence shown here is derived from an EMBL/GenBank/DDBJ whole genome shotgun (WGS) entry which is preliminary data.</text>
</comment>
<dbReference type="PANTHER" id="PTHR42763:SF2">
    <property type="entry name" value="ADP-GLUCOSE PHOSPHORYLASE"/>
    <property type="match status" value="1"/>
</dbReference>
<evidence type="ECO:0000313" key="4">
    <source>
        <dbReference type="Proteomes" id="UP000199259"/>
    </source>
</evidence>
<accession>A0A7Z7AZJ2</accession>
<dbReference type="Pfam" id="PF16268">
    <property type="entry name" value="DUF4921"/>
    <property type="match status" value="1"/>
</dbReference>
<dbReference type="OrthoDB" id="7650at2157"/>
<dbReference type="Gene3D" id="3.30.428.10">
    <property type="entry name" value="HIT-like"/>
    <property type="match status" value="2"/>
</dbReference>
<proteinExistence type="predicted"/>
<sequence length="325" mass="37278">MSEIRKHYFLDEYCIIASGRAKRPSAPKACGEDMKAGSCVFCGGHEDKTPPAQAVYKDGEILKDTDEALIRDWQVRCIPNLYPALSPDAEEVQNSGFEAKKGYGYHEVIIESPSHENKINLFSDEEVLLLMKAYRDRVMHYQSQEGVEYVSLFKNWGKKAGASLEHTHSQLIAVPLMPPSLVKEKKAISEMNNCPYCRIIEKEKGKERQVYENDDFILIAPYFSRNQYEMWMLPKKHVNHISAFTDEMLMSLGDCIRTAVKLLDRTIPELAYNYMFFQIDHDLSYHFNVRIVPITSIAAGFEKNTDIYINTIPPEIAVEHLLNPE</sequence>
<name>A0A7Z7AZJ2_9EURY</name>
<dbReference type="InterPro" id="IPR053177">
    <property type="entry name" value="ADP-glucose_phosphorylase"/>
</dbReference>
<keyword evidence="3" id="KW-0548">Nucleotidyltransferase</keyword>
<organism evidence="3 4">
    <name type="scientific">Methanolobus vulcani</name>
    <dbReference type="NCBI Taxonomy" id="38026"/>
    <lineage>
        <taxon>Archaea</taxon>
        <taxon>Methanobacteriati</taxon>
        <taxon>Methanobacteriota</taxon>
        <taxon>Stenosarchaea group</taxon>
        <taxon>Methanomicrobia</taxon>
        <taxon>Methanosarcinales</taxon>
        <taxon>Methanosarcinaceae</taxon>
        <taxon>Methanolobus</taxon>
    </lineage>
</organism>
<reference evidence="3 4" key="1">
    <citation type="submission" date="2016-10" db="EMBL/GenBank/DDBJ databases">
        <authorList>
            <person name="Varghese N."/>
            <person name="Submissions S."/>
        </authorList>
    </citation>
    <scope>NUCLEOTIDE SEQUENCE [LARGE SCALE GENOMIC DNA]</scope>
    <source>
        <strain evidence="3 4">PL 12/M</strain>
    </source>
</reference>
<evidence type="ECO:0000259" key="2">
    <source>
        <dbReference type="Pfam" id="PF16268"/>
    </source>
</evidence>
<protein>
    <submittedName>
        <fullName evidence="3">UDPglucose--hexose-1-phosphate uridylyltransferase</fullName>
    </submittedName>
</protein>
<dbReference type="GO" id="GO:0008270">
    <property type="term" value="F:zinc ion binding"/>
    <property type="evidence" value="ECO:0007669"/>
    <property type="project" value="InterPro"/>
</dbReference>
<evidence type="ECO:0000313" key="3">
    <source>
        <dbReference type="EMBL" id="SDF25802.1"/>
    </source>
</evidence>
<keyword evidence="3" id="KW-0808">Transferase</keyword>
<dbReference type="AlphaFoldDB" id="A0A7Z7AZJ2"/>
<dbReference type="EMBL" id="FNCA01000001">
    <property type="protein sequence ID" value="SDF25802.1"/>
    <property type="molecule type" value="Genomic_DNA"/>
</dbReference>
<dbReference type="InterPro" id="IPR032576">
    <property type="entry name" value="DUF4921"/>
</dbReference>
<gene>
    <name evidence="3" type="ORF">SAMN04488589_0142</name>
</gene>
<dbReference type="PIRSF" id="PIRSF000808">
    <property type="entry name" value="GalT"/>
    <property type="match status" value="1"/>
</dbReference>
<feature type="active site" description="Tele-UMP-histidine intermediate" evidence="1">
    <location>
        <position position="168"/>
    </location>
</feature>
<evidence type="ECO:0000256" key="1">
    <source>
        <dbReference type="PIRSR" id="PIRSR000808-1"/>
    </source>
</evidence>
<dbReference type="SUPFAM" id="SSF54197">
    <property type="entry name" value="HIT-like"/>
    <property type="match status" value="2"/>
</dbReference>